<dbReference type="AlphaFoldDB" id="A0A1R3HMD6"/>
<evidence type="ECO:0000313" key="2">
    <source>
        <dbReference type="Proteomes" id="UP000188268"/>
    </source>
</evidence>
<accession>A0A1R3HMD6</accession>
<name>A0A1R3HMD6_COCAP</name>
<proteinExistence type="predicted"/>
<dbReference type="EMBL" id="AWWV01011572">
    <property type="protein sequence ID" value="OMO71597.1"/>
    <property type="molecule type" value="Genomic_DNA"/>
</dbReference>
<sequence length="26" mass="2855">MAADDWLMSLGFAIDEANGLPRYQIG</sequence>
<evidence type="ECO:0000313" key="1">
    <source>
        <dbReference type="EMBL" id="OMO71597.1"/>
    </source>
</evidence>
<dbReference type="Gramene" id="OMO71597">
    <property type="protein sequence ID" value="OMO71597"/>
    <property type="gene ID" value="CCACVL1_18146"/>
</dbReference>
<keyword evidence="2" id="KW-1185">Reference proteome</keyword>
<protein>
    <submittedName>
        <fullName evidence="1">Uncharacterized protein</fullName>
    </submittedName>
</protein>
<dbReference type="Proteomes" id="UP000188268">
    <property type="component" value="Unassembled WGS sequence"/>
</dbReference>
<reference evidence="1 2" key="1">
    <citation type="submission" date="2013-09" db="EMBL/GenBank/DDBJ databases">
        <title>Corchorus capsularis genome sequencing.</title>
        <authorList>
            <person name="Alam M."/>
            <person name="Haque M.S."/>
            <person name="Islam M.S."/>
            <person name="Emdad E.M."/>
            <person name="Islam M.M."/>
            <person name="Ahmed B."/>
            <person name="Halim A."/>
            <person name="Hossen Q.M.M."/>
            <person name="Hossain M.Z."/>
            <person name="Ahmed R."/>
            <person name="Khan M.M."/>
            <person name="Islam R."/>
            <person name="Rashid M.M."/>
            <person name="Khan S.A."/>
            <person name="Rahman M.S."/>
            <person name="Alam M."/>
        </authorList>
    </citation>
    <scope>NUCLEOTIDE SEQUENCE [LARGE SCALE GENOMIC DNA]</scope>
    <source>
        <strain evidence="2">cv. CVL-1</strain>
        <tissue evidence="1">Whole seedling</tissue>
    </source>
</reference>
<comment type="caution">
    <text evidence="1">The sequence shown here is derived from an EMBL/GenBank/DDBJ whole genome shotgun (WGS) entry which is preliminary data.</text>
</comment>
<gene>
    <name evidence="1" type="ORF">CCACVL1_18146</name>
</gene>
<organism evidence="1 2">
    <name type="scientific">Corchorus capsularis</name>
    <name type="common">Jute</name>
    <dbReference type="NCBI Taxonomy" id="210143"/>
    <lineage>
        <taxon>Eukaryota</taxon>
        <taxon>Viridiplantae</taxon>
        <taxon>Streptophyta</taxon>
        <taxon>Embryophyta</taxon>
        <taxon>Tracheophyta</taxon>
        <taxon>Spermatophyta</taxon>
        <taxon>Magnoliopsida</taxon>
        <taxon>eudicotyledons</taxon>
        <taxon>Gunneridae</taxon>
        <taxon>Pentapetalae</taxon>
        <taxon>rosids</taxon>
        <taxon>malvids</taxon>
        <taxon>Malvales</taxon>
        <taxon>Malvaceae</taxon>
        <taxon>Grewioideae</taxon>
        <taxon>Apeibeae</taxon>
        <taxon>Corchorus</taxon>
    </lineage>
</organism>